<dbReference type="Pfam" id="PF07715">
    <property type="entry name" value="Plug"/>
    <property type="match status" value="1"/>
</dbReference>
<gene>
    <name evidence="16" type="ORF">AL00_12810</name>
</gene>
<evidence type="ECO:0000256" key="10">
    <source>
        <dbReference type="ARBA" id="ARBA00023136"/>
    </source>
</evidence>
<sequence length="833" mass="88534">MRLDFRNCLLATAAAVALPTVAYAQSSSGAVAPAAATSAAPQTSAARTTDENEIVVVGSADPNGQRKLEAGYAVTSISSDAIRTAAPISAADVLKLVPGVWAETTSGVSGPNVMVRGFPTGGDAKFVTMQIDSLPIYPASSLSFLDNSTQFRLDETVKRVETTIGGQAVLLGNGQPGATVNFVQKNGKSDPGGVLMATVGTGSFYRIDGYYGADVGNGWYASVGGFYRNAKGVRNTQFPADDGHQISGTLMKEFEDGGSFTLYARNTYDRNAFFTAVPLIREGTGDQISLQPYPGFDPTRDTFLGNANRIVTFDIASNGTNTPVSKTVDLSRGRGIDLKLVGLDFDKQFGAFSFSNKLAYSAGNAPTIAQFTGATPVTLGSFINSQITTANSNAAALAAAGRPATAGTATLISSGAALTDLNTRVIGIGVFYVNKKIRSFQDEARLSTELFSGNRLTAGAYFADYSSDDTWYTGHQQLMTVQNNAQPINLVLNNGVRVTNGSGVYGPTALALHNIYNGRNTAVFVTDQWDITDRLKVDIGGRYEWETIDATFQNSTKTMISTDPLALYDYNVSVLLPSTRPVDYSGSRGAFNVDANYEIAPDFNAFIGYNKGYSLPTFDDLRAGVTQITNVDQIQGGIKSRGSWFALNLTGFYNKFQGQPSSQLLADGTLLRYLTSSDTYGLEFDGVIRPFEGFSVSASGAYQHGKYTAGGPGITGNQVLRQPDFQARVTPSYTIDTPIGGLTLYATGTFVTKRYADLQNLQPLPGYETLDIGASFEFENGMTLAFTGTNVTNTLGITEGNSRVVGSGVDGGGVFLGRPLFGPNYQASLRMKF</sequence>
<evidence type="ECO:0000256" key="7">
    <source>
        <dbReference type="ARBA" id="ARBA00023004"/>
    </source>
</evidence>
<keyword evidence="3" id="KW-1134">Transmembrane beta strand</keyword>
<evidence type="ECO:0000256" key="4">
    <source>
        <dbReference type="ARBA" id="ARBA00022496"/>
    </source>
</evidence>
<protein>
    <submittedName>
        <fullName evidence="16">TonB-dependent receptor</fullName>
    </submittedName>
</protein>
<evidence type="ECO:0000256" key="13">
    <source>
        <dbReference type="SAM" id="SignalP"/>
    </source>
</evidence>
<dbReference type="EMBL" id="JANF02000059">
    <property type="protein sequence ID" value="KER36127.1"/>
    <property type="molecule type" value="Genomic_DNA"/>
</dbReference>
<dbReference type="AlphaFoldDB" id="A0A8E1C2D2"/>
<comment type="subcellular location">
    <subcellularLocation>
        <location evidence="1">Cell outer membrane</location>
        <topology evidence="1">Multi-pass membrane protein</topology>
    </subcellularLocation>
</comment>
<comment type="caution">
    <text evidence="16">The sequence shown here is derived from an EMBL/GenBank/DDBJ whole genome shotgun (WGS) entry which is preliminary data.</text>
</comment>
<keyword evidence="5" id="KW-0812">Transmembrane</keyword>
<dbReference type="RefSeq" id="WP_020817625.1">
    <property type="nucleotide sequence ID" value="NZ_JANF02000059.1"/>
</dbReference>
<keyword evidence="9 12" id="KW-0798">TonB box</keyword>
<evidence type="ECO:0000256" key="8">
    <source>
        <dbReference type="ARBA" id="ARBA00023065"/>
    </source>
</evidence>
<dbReference type="Gene3D" id="2.40.170.20">
    <property type="entry name" value="TonB-dependent receptor, beta-barrel domain"/>
    <property type="match status" value="1"/>
</dbReference>
<feature type="signal peptide" evidence="13">
    <location>
        <begin position="1"/>
        <end position="24"/>
    </location>
</feature>
<dbReference type="PANTHER" id="PTHR32552:SF89">
    <property type="entry name" value="CATECHOLATE SIDEROPHORE RECEPTOR FIU"/>
    <property type="match status" value="1"/>
</dbReference>
<comment type="similarity">
    <text evidence="12">Belongs to the TonB-dependent receptor family.</text>
</comment>
<evidence type="ECO:0000256" key="1">
    <source>
        <dbReference type="ARBA" id="ARBA00004571"/>
    </source>
</evidence>
<dbReference type="Gene3D" id="2.170.130.10">
    <property type="entry name" value="TonB-dependent receptor, plug domain"/>
    <property type="match status" value="1"/>
</dbReference>
<evidence type="ECO:0000256" key="11">
    <source>
        <dbReference type="ARBA" id="ARBA00023237"/>
    </source>
</evidence>
<dbReference type="InterPro" id="IPR036942">
    <property type="entry name" value="Beta-barrel_TonB_sf"/>
</dbReference>
<dbReference type="Proteomes" id="UP000028135">
    <property type="component" value="Unassembled WGS sequence"/>
</dbReference>
<evidence type="ECO:0000259" key="15">
    <source>
        <dbReference type="Pfam" id="PF07715"/>
    </source>
</evidence>
<feature type="domain" description="TonB-dependent receptor-like beta-barrel" evidence="14">
    <location>
        <begin position="407"/>
        <end position="791"/>
    </location>
</feature>
<evidence type="ECO:0000256" key="6">
    <source>
        <dbReference type="ARBA" id="ARBA00022729"/>
    </source>
</evidence>
<keyword evidence="6 13" id="KW-0732">Signal</keyword>
<dbReference type="SUPFAM" id="SSF56935">
    <property type="entry name" value="Porins"/>
    <property type="match status" value="1"/>
</dbReference>
<keyword evidence="7" id="KW-0408">Iron</keyword>
<evidence type="ECO:0000256" key="3">
    <source>
        <dbReference type="ARBA" id="ARBA00022452"/>
    </source>
</evidence>
<evidence type="ECO:0000259" key="14">
    <source>
        <dbReference type="Pfam" id="PF00593"/>
    </source>
</evidence>
<evidence type="ECO:0000313" key="16">
    <source>
        <dbReference type="EMBL" id="KER36127.1"/>
    </source>
</evidence>
<dbReference type="Pfam" id="PF00593">
    <property type="entry name" value="TonB_dep_Rec_b-barrel"/>
    <property type="match status" value="1"/>
</dbReference>
<name>A0A8E1C2D2_9SPHN</name>
<dbReference type="InterPro" id="IPR039426">
    <property type="entry name" value="TonB-dep_rcpt-like"/>
</dbReference>
<dbReference type="InterPro" id="IPR037066">
    <property type="entry name" value="Plug_dom_sf"/>
</dbReference>
<feature type="domain" description="TonB-dependent receptor plug" evidence="15">
    <location>
        <begin position="67"/>
        <end position="178"/>
    </location>
</feature>
<dbReference type="InterPro" id="IPR012910">
    <property type="entry name" value="Plug_dom"/>
</dbReference>
<proteinExistence type="inferred from homology"/>
<dbReference type="PANTHER" id="PTHR32552">
    <property type="entry name" value="FERRICHROME IRON RECEPTOR-RELATED"/>
    <property type="match status" value="1"/>
</dbReference>
<evidence type="ECO:0000256" key="9">
    <source>
        <dbReference type="ARBA" id="ARBA00023077"/>
    </source>
</evidence>
<feature type="chain" id="PRO_5034363595" evidence="13">
    <location>
        <begin position="25"/>
        <end position="833"/>
    </location>
</feature>
<evidence type="ECO:0000256" key="5">
    <source>
        <dbReference type="ARBA" id="ARBA00022692"/>
    </source>
</evidence>
<keyword evidence="10 12" id="KW-0472">Membrane</keyword>
<keyword evidence="8" id="KW-0406">Ion transport</keyword>
<keyword evidence="4" id="KW-0410">Iron transport</keyword>
<reference evidence="16 17" key="1">
    <citation type="submission" date="2014-05" db="EMBL/GenBank/DDBJ databases">
        <title>Genome Announcement of Sphingobium lucknowense F2.</title>
        <authorList>
            <person name="Lal R."/>
            <person name="Negi V."/>
            <person name="Lata P."/>
            <person name="Sangwan N."/>
            <person name="Gupta S.K."/>
            <person name="Rao D.L.N."/>
            <person name="Das S."/>
        </authorList>
    </citation>
    <scope>NUCLEOTIDE SEQUENCE [LARGE SCALE GENOMIC DNA]</scope>
    <source>
        <strain evidence="16 17">F2</strain>
    </source>
</reference>
<evidence type="ECO:0000256" key="12">
    <source>
        <dbReference type="RuleBase" id="RU003357"/>
    </source>
</evidence>
<evidence type="ECO:0000313" key="17">
    <source>
        <dbReference type="Proteomes" id="UP000028135"/>
    </source>
</evidence>
<dbReference type="GO" id="GO:0009279">
    <property type="term" value="C:cell outer membrane"/>
    <property type="evidence" value="ECO:0007669"/>
    <property type="project" value="UniProtKB-SubCell"/>
</dbReference>
<keyword evidence="16" id="KW-0675">Receptor</keyword>
<keyword evidence="2" id="KW-0813">Transport</keyword>
<evidence type="ECO:0000256" key="2">
    <source>
        <dbReference type="ARBA" id="ARBA00022448"/>
    </source>
</evidence>
<dbReference type="InterPro" id="IPR000531">
    <property type="entry name" value="Beta-barrel_TonB"/>
</dbReference>
<dbReference type="GO" id="GO:0015344">
    <property type="term" value="F:siderophore uptake transmembrane transporter activity"/>
    <property type="evidence" value="ECO:0007669"/>
    <property type="project" value="TreeGrafter"/>
</dbReference>
<keyword evidence="11" id="KW-0998">Cell outer membrane</keyword>
<organism evidence="16 17">
    <name type="scientific">Sphingobium indicum F2</name>
    <dbReference type="NCBI Taxonomy" id="1450518"/>
    <lineage>
        <taxon>Bacteria</taxon>
        <taxon>Pseudomonadati</taxon>
        <taxon>Pseudomonadota</taxon>
        <taxon>Alphaproteobacteria</taxon>
        <taxon>Sphingomonadales</taxon>
        <taxon>Sphingomonadaceae</taxon>
        <taxon>Sphingobium</taxon>
    </lineage>
</organism>
<accession>A0A8E1C2D2</accession>